<dbReference type="Gene3D" id="2.60.60.30">
    <property type="entry name" value="sav2460 like domains"/>
    <property type="match status" value="1"/>
</dbReference>
<protein>
    <submittedName>
        <fullName evidence="1">Tellurium resistance</fullName>
    </submittedName>
</protein>
<reference evidence="1 2" key="1">
    <citation type="submission" date="2016-10" db="EMBL/GenBank/DDBJ databases">
        <title>Genome sequence of Streptomyces gilvigriseus MUSC 26.</title>
        <authorList>
            <person name="Lee L.-H."/>
            <person name="Ser H.-L."/>
        </authorList>
    </citation>
    <scope>NUCLEOTIDE SEQUENCE [LARGE SCALE GENOMIC DNA]</scope>
    <source>
        <strain evidence="1 2">MUSC 26</strain>
    </source>
</reference>
<proteinExistence type="predicted"/>
<dbReference type="AlphaFoldDB" id="A0A1J7BYF4"/>
<dbReference type="CDD" id="cd06974">
    <property type="entry name" value="TerD_like"/>
    <property type="match status" value="1"/>
</dbReference>
<accession>A0A1J7BYF4</accession>
<name>A0A1J7BYF4_9ACTN</name>
<sequence>MGIVERLFGRRGMAGVGDHPDRVTLTRGSPLLSLTEHGAAMGSLRVSLTWSMRQAAVEQRERRLGASLRPSRLFKPIEAESPSSVAMVTVDLDLGCMYELEDGTKGVAQPLGGLFGDFDRPPYVQLSGDDRFGSSGETMYINLDMHDRIRRMLIFAYIYDGTPAFDRAKAVVTLYPYVGPRIEVHLDERAPEARSCAVAMVEKHNGELMVRREVRYVYGFQAELDRLYGWGLEWARGYKDRI</sequence>
<dbReference type="EMBL" id="MLCF01000020">
    <property type="protein sequence ID" value="OIV38505.1"/>
    <property type="molecule type" value="Genomic_DNA"/>
</dbReference>
<keyword evidence="2" id="KW-1185">Reference proteome</keyword>
<comment type="caution">
    <text evidence="1">The sequence shown here is derived from an EMBL/GenBank/DDBJ whole genome shotgun (WGS) entry which is preliminary data.</text>
</comment>
<dbReference type="InterPro" id="IPR003325">
    <property type="entry name" value="TerD"/>
</dbReference>
<gene>
    <name evidence="1" type="ORF">BIV57_05325</name>
</gene>
<dbReference type="Proteomes" id="UP000243342">
    <property type="component" value="Unassembled WGS sequence"/>
</dbReference>
<dbReference type="OrthoDB" id="2079357at2"/>
<organism evidence="1 2">
    <name type="scientific">Mangrovactinospora gilvigrisea</name>
    <dbReference type="NCBI Taxonomy" id="1428644"/>
    <lineage>
        <taxon>Bacteria</taxon>
        <taxon>Bacillati</taxon>
        <taxon>Actinomycetota</taxon>
        <taxon>Actinomycetes</taxon>
        <taxon>Kitasatosporales</taxon>
        <taxon>Streptomycetaceae</taxon>
        <taxon>Mangrovactinospora</taxon>
    </lineage>
</organism>
<dbReference type="STRING" id="1428644.BIV57_05325"/>
<evidence type="ECO:0000313" key="2">
    <source>
        <dbReference type="Proteomes" id="UP000243342"/>
    </source>
</evidence>
<evidence type="ECO:0000313" key="1">
    <source>
        <dbReference type="EMBL" id="OIV38505.1"/>
    </source>
</evidence>